<evidence type="ECO:0000256" key="1">
    <source>
        <dbReference type="SAM" id="Phobius"/>
    </source>
</evidence>
<protein>
    <submittedName>
        <fullName evidence="2">Uncharacterized protein</fullName>
    </submittedName>
</protein>
<dbReference type="EMBL" id="CAJVCH010564863">
    <property type="protein sequence ID" value="CAG7832399.1"/>
    <property type="molecule type" value="Genomic_DNA"/>
</dbReference>
<reference evidence="2" key="1">
    <citation type="submission" date="2021-06" db="EMBL/GenBank/DDBJ databases">
        <authorList>
            <person name="Hodson N. C."/>
            <person name="Mongue J. A."/>
            <person name="Jaron S. K."/>
        </authorList>
    </citation>
    <scope>NUCLEOTIDE SEQUENCE</scope>
</reference>
<feature type="transmembrane region" description="Helical" evidence="1">
    <location>
        <begin position="32"/>
        <end position="51"/>
    </location>
</feature>
<gene>
    <name evidence="2" type="ORF">AFUS01_LOCUS42083</name>
</gene>
<accession>A0A8J2LH59</accession>
<proteinExistence type="predicted"/>
<feature type="transmembrane region" description="Helical" evidence="1">
    <location>
        <begin position="100"/>
        <end position="123"/>
    </location>
</feature>
<feature type="non-terminal residue" evidence="2">
    <location>
        <position position="126"/>
    </location>
</feature>
<dbReference type="OrthoDB" id="257992at2759"/>
<keyword evidence="3" id="KW-1185">Reference proteome</keyword>
<evidence type="ECO:0000313" key="3">
    <source>
        <dbReference type="Proteomes" id="UP000708208"/>
    </source>
</evidence>
<comment type="caution">
    <text evidence="2">The sequence shown here is derived from an EMBL/GenBank/DDBJ whole genome shotgun (WGS) entry which is preliminary data.</text>
</comment>
<feature type="non-terminal residue" evidence="2">
    <location>
        <position position="1"/>
    </location>
</feature>
<keyword evidence="1" id="KW-0472">Membrane</keyword>
<dbReference type="Proteomes" id="UP000708208">
    <property type="component" value="Unassembled WGS sequence"/>
</dbReference>
<keyword evidence="1" id="KW-1133">Transmembrane helix</keyword>
<evidence type="ECO:0000313" key="2">
    <source>
        <dbReference type="EMBL" id="CAG7832399.1"/>
    </source>
</evidence>
<sequence length="126" mass="15016">VRVEYYVNENTVKERLHLYFFKNQRSSLRIRIARFVLKLFTCVLYITRVITDDDPTDAACYGCPKSDKPEYLASLNLTEEEFLENPIINWDAILWVKRPIHLWIIHVTISIISFSETILLLYLNYK</sequence>
<keyword evidence="1" id="KW-0812">Transmembrane</keyword>
<dbReference type="AlphaFoldDB" id="A0A8J2LH59"/>
<name>A0A8J2LH59_9HEXA</name>
<organism evidence="2 3">
    <name type="scientific">Allacma fusca</name>
    <dbReference type="NCBI Taxonomy" id="39272"/>
    <lineage>
        <taxon>Eukaryota</taxon>
        <taxon>Metazoa</taxon>
        <taxon>Ecdysozoa</taxon>
        <taxon>Arthropoda</taxon>
        <taxon>Hexapoda</taxon>
        <taxon>Collembola</taxon>
        <taxon>Symphypleona</taxon>
        <taxon>Sminthuridae</taxon>
        <taxon>Allacma</taxon>
    </lineage>
</organism>